<evidence type="ECO:0000256" key="3">
    <source>
        <dbReference type="ARBA" id="ARBA00022833"/>
    </source>
</evidence>
<dbReference type="Pfam" id="PF05485">
    <property type="entry name" value="THAP"/>
    <property type="match status" value="1"/>
</dbReference>
<keyword evidence="3" id="KW-0862">Zinc</keyword>
<evidence type="ECO:0000256" key="1">
    <source>
        <dbReference type="ARBA" id="ARBA00022723"/>
    </source>
</evidence>
<accession>A0AAN7V8U0</accession>
<keyword evidence="2 5" id="KW-0863">Zinc-finger</keyword>
<organism evidence="8 9">
    <name type="scientific">Pyrocoelia pectoralis</name>
    <dbReference type="NCBI Taxonomy" id="417401"/>
    <lineage>
        <taxon>Eukaryota</taxon>
        <taxon>Metazoa</taxon>
        <taxon>Ecdysozoa</taxon>
        <taxon>Arthropoda</taxon>
        <taxon>Hexapoda</taxon>
        <taxon>Insecta</taxon>
        <taxon>Pterygota</taxon>
        <taxon>Neoptera</taxon>
        <taxon>Endopterygota</taxon>
        <taxon>Coleoptera</taxon>
        <taxon>Polyphaga</taxon>
        <taxon>Elateriformia</taxon>
        <taxon>Elateroidea</taxon>
        <taxon>Lampyridae</taxon>
        <taxon>Lampyrinae</taxon>
        <taxon>Pyrocoelia</taxon>
    </lineage>
</organism>
<keyword evidence="1" id="KW-0479">Metal-binding</keyword>
<gene>
    <name evidence="8" type="ORF">RI129_008555</name>
</gene>
<keyword evidence="4 5" id="KW-0238">DNA-binding</keyword>
<name>A0AAN7V8U0_9COLE</name>
<proteinExistence type="predicted"/>
<feature type="compositionally biased region" description="Polar residues" evidence="6">
    <location>
        <begin position="126"/>
        <end position="135"/>
    </location>
</feature>
<dbReference type="PROSITE" id="PS50950">
    <property type="entry name" value="ZF_THAP"/>
    <property type="match status" value="1"/>
</dbReference>
<dbReference type="InterPro" id="IPR006612">
    <property type="entry name" value="THAP_Znf"/>
</dbReference>
<feature type="domain" description="THAP-type" evidence="7">
    <location>
        <begin position="9"/>
        <end position="97"/>
    </location>
</feature>
<feature type="region of interest" description="Disordered" evidence="6">
    <location>
        <begin position="126"/>
        <end position="156"/>
    </location>
</feature>
<dbReference type="GO" id="GO:0003677">
    <property type="term" value="F:DNA binding"/>
    <property type="evidence" value="ECO:0007669"/>
    <property type="project" value="UniProtKB-UniRule"/>
</dbReference>
<dbReference type="Proteomes" id="UP001329430">
    <property type="component" value="Chromosome 6"/>
</dbReference>
<protein>
    <recommendedName>
        <fullName evidence="7">THAP-type domain-containing protein</fullName>
    </recommendedName>
</protein>
<comment type="caution">
    <text evidence="8">The sequence shown here is derived from an EMBL/GenBank/DDBJ whole genome shotgun (WGS) entry which is preliminary data.</text>
</comment>
<dbReference type="GO" id="GO:0008270">
    <property type="term" value="F:zinc ion binding"/>
    <property type="evidence" value="ECO:0007669"/>
    <property type="project" value="UniProtKB-KW"/>
</dbReference>
<evidence type="ECO:0000256" key="4">
    <source>
        <dbReference type="ARBA" id="ARBA00023125"/>
    </source>
</evidence>
<evidence type="ECO:0000259" key="7">
    <source>
        <dbReference type="PROSITE" id="PS50950"/>
    </source>
</evidence>
<evidence type="ECO:0000256" key="5">
    <source>
        <dbReference type="PROSITE-ProRule" id="PRU00309"/>
    </source>
</evidence>
<evidence type="ECO:0000313" key="8">
    <source>
        <dbReference type="EMBL" id="KAK5642388.1"/>
    </source>
</evidence>
<evidence type="ECO:0000313" key="9">
    <source>
        <dbReference type="Proteomes" id="UP001329430"/>
    </source>
</evidence>
<evidence type="ECO:0000256" key="6">
    <source>
        <dbReference type="SAM" id="MobiDB-lite"/>
    </source>
</evidence>
<keyword evidence="9" id="KW-1185">Reference proteome</keyword>
<evidence type="ECO:0000256" key="2">
    <source>
        <dbReference type="ARBA" id="ARBA00022771"/>
    </source>
</evidence>
<reference evidence="8 9" key="1">
    <citation type="journal article" date="2024" name="Insects">
        <title>An Improved Chromosome-Level Genome Assembly of the Firefly Pyrocoelia pectoralis.</title>
        <authorList>
            <person name="Fu X."/>
            <person name="Meyer-Rochow V.B."/>
            <person name="Ballantyne L."/>
            <person name="Zhu X."/>
        </authorList>
    </citation>
    <scope>NUCLEOTIDE SEQUENCE [LARGE SCALE GENOMIC DNA]</scope>
    <source>
        <strain evidence="8">XCY_ONT2</strain>
    </source>
</reference>
<dbReference type="AlphaFoldDB" id="A0AAN7V8U0"/>
<sequence>MGDAGKGKSYKYCIVPKCRSTSVKTPNKIFITLPRDPKVRMRWQKAMKRVNMISNHATCFVCEDHFNLEEDMQNYLYFKLMENVQIKIKPNVLPRVFDCQISRTEKRSKKVRSAFLKRQYQSIPDENFAKPSTSKTSRDGDAYEEPDLANSDLGQTHVKKRIQVNITPKMVSKEV</sequence>
<dbReference type="SUPFAM" id="SSF57716">
    <property type="entry name" value="Glucocorticoid receptor-like (DNA-binding domain)"/>
    <property type="match status" value="1"/>
</dbReference>
<dbReference type="SMART" id="SM00980">
    <property type="entry name" value="THAP"/>
    <property type="match status" value="1"/>
</dbReference>
<dbReference type="EMBL" id="JAVRBK010000006">
    <property type="protein sequence ID" value="KAK5642388.1"/>
    <property type="molecule type" value="Genomic_DNA"/>
</dbReference>